<dbReference type="Proteomes" id="UP000271162">
    <property type="component" value="Unassembled WGS sequence"/>
</dbReference>
<dbReference type="WBParaSite" id="NBR_0001057001-mRNA-1">
    <property type="protein sequence ID" value="NBR_0001057001-mRNA-1"/>
    <property type="gene ID" value="NBR_0001057001"/>
</dbReference>
<proteinExistence type="predicted"/>
<evidence type="ECO:0000313" key="1">
    <source>
        <dbReference type="EMBL" id="VDL74160.1"/>
    </source>
</evidence>
<keyword evidence="2" id="KW-1185">Reference proteome</keyword>
<protein>
    <submittedName>
        <fullName evidence="3">1-alkyl-2-acetylglycerophosphocholine esterase</fullName>
    </submittedName>
</protein>
<evidence type="ECO:0000313" key="2">
    <source>
        <dbReference type="Proteomes" id="UP000271162"/>
    </source>
</evidence>
<dbReference type="Gene3D" id="3.40.50.1820">
    <property type="entry name" value="alpha/beta hydrolase"/>
    <property type="match status" value="1"/>
</dbReference>
<reference evidence="3" key="1">
    <citation type="submission" date="2017-02" db="UniProtKB">
        <authorList>
            <consortium name="WormBaseParasite"/>
        </authorList>
    </citation>
    <scope>IDENTIFICATION</scope>
</reference>
<name>A0A0N4Y3Z2_NIPBR</name>
<evidence type="ECO:0000313" key="3">
    <source>
        <dbReference type="WBParaSite" id="NBR_0001057001-mRNA-1"/>
    </source>
</evidence>
<dbReference type="AlphaFoldDB" id="A0A0N4Y3Z2"/>
<organism evidence="3">
    <name type="scientific">Nippostrongylus brasiliensis</name>
    <name type="common">Rat hookworm</name>
    <dbReference type="NCBI Taxonomy" id="27835"/>
    <lineage>
        <taxon>Eukaryota</taxon>
        <taxon>Metazoa</taxon>
        <taxon>Ecdysozoa</taxon>
        <taxon>Nematoda</taxon>
        <taxon>Chromadorea</taxon>
        <taxon>Rhabditida</taxon>
        <taxon>Rhabditina</taxon>
        <taxon>Rhabditomorpha</taxon>
        <taxon>Strongyloidea</taxon>
        <taxon>Heligmosomidae</taxon>
        <taxon>Nippostrongylus</taxon>
    </lineage>
</organism>
<accession>A0A0N4Y3Z2</accession>
<dbReference type="EMBL" id="UYSL01020342">
    <property type="protein sequence ID" value="VDL74160.1"/>
    <property type="molecule type" value="Genomic_DNA"/>
</dbReference>
<dbReference type="InterPro" id="IPR029058">
    <property type="entry name" value="AB_hydrolase_fold"/>
</dbReference>
<gene>
    <name evidence="1" type="ORF">NBR_LOCUS10571</name>
</gene>
<dbReference type="STRING" id="27835.A0A0N4Y3Z2"/>
<reference evidence="1 2" key="2">
    <citation type="submission" date="2018-11" db="EMBL/GenBank/DDBJ databases">
        <authorList>
            <consortium name="Pathogen Informatics"/>
        </authorList>
    </citation>
    <scope>NUCLEOTIDE SEQUENCE [LARGE SCALE GENOMIC DNA]</scope>
</reference>
<sequence>MGHSLGGTLSREMVAEMRLWGWEIPFVVMFDTWMVQAEQIQLERVRTFAQIAGNHESCMRAENLCTHKNTILSLFQNWL</sequence>
<dbReference type="SUPFAM" id="SSF53474">
    <property type="entry name" value="alpha/beta-Hydrolases"/>
    <property type="match status" value="1"/>
</dbReference>